<keyword evidence="5" id="KW-1133">Transmembrane helix</keyword>
<evidence type="ECO:0000313" key="7">
    <source>
        <dbReference type="EMBL" id="VFQ82199.1"/>
    </source>
</evidence>
<feature type="compositionally biased region" description="Polar residues" evidence="4">
    <location>
        <begin position="155"/>
        <end position="169"/>
    </location>
</feature>
<keyword evidence="8" id="KW-1185">Reference proteome</keyword>
<dbReference type="PANTHER" id="PTHR47461">
    <property type="entry name" value="PHYTOLONGIN PHYL1.2"/>
    <property type="match status" value="1"/>
</dbReference>
<dbReference type="Gene3D" id="3.30.450.50">
    <property type="entry name" value="Longin domain"/>
    <property type="match status" value="1"/>
</dbReference>
<dbReference type="InterPro" id="IPR044783">
    <property type="entry name" value="PHYL"/>
</dbReference>
<feature type="compositionally biased region" description="Basic and acidic residues" evidence="4">
    <location>
        <begin position="192"/>
        <end position="202"/>
    </location>
</feature>
<gene>
    <name evidence="7" type="ORF">CCAM_LOCUS23975</name>
</gene>
<feature type="region of interest" description="Disordered" evidence="4">
    <location>
        <begin position="138"/>
        <end position="202"/>
    </location>
</feature>
<protein>
    <recommendedName>
        <fullName evidence="6">Longin domain-containing protein</fullName>
    </recommendedName>
</protein>
<dbReference type="GO" id="GO:0016020">
    <property type="term" value="C:membrane"/>
    <property type="evidence" value="ECO:0007669"/>
    <property type="project" value="UniProtKB-SubCell"/>
</dbReference>
<keyword evidence="3 5" id="KW-0472">Membrane</keyword>
<dbReference type="Proteomes" id="UP000595140">
    <property type="component" value="Unassembled WGS sequence"/>
</dbReference>
<evidence type="ECO:0000256" key="4">
    <source>
        <dbReference type="SAM" id="MobiDB-lite"/>
    </source>
</evidence>
<organism evidence="7 8">
    <name type="scientific">Cuscuta campestris</name>
    <dbReference type="NCBI Taxonomy" id="132261"/>
    <lineage>
        <taxon>Eukaryota</taxon>
        <taxon>Viridiplantae</taxon>
        <taxon>Streptophyta</taxon>
        <taxon>Embryophyta</taxon>
        <taxon>Tracheophyta</taxon>
        <taxon>Spermatophyta</taxon>
        <taxon>Magnoliopsida</taxon>
        <taxon>eudicotyledons</taxon>
        <taxon>Gunneridae</taxon>
        <taxon>Pentapetalae</taxon>
        <taxon>asterids</taxon>
        <taxon>lamiids</taxon>
        <taxon>Solanales</taxon>
        <taxon>Convolvulaceae</taxon>
        <taxon>Cuscuteae</taxon>
        <taxon>Cuscuta</taxon>
        <taxon>Cuscuta subgen. Grammica</taxon>
        <taxon>Cuscuta sect. Cleistogrammica</taxon>
    </lineage>
</organism>
<dbReference type="PANTHER" id="PTHR47461:SF1">
    <property type="entry name" value="PHYTOLONGIN PHYL1.2"/>
    <property type="match status" value="1"/>
</dbReference>
<sequence length="280" mass="30630">MDSSKKGVCYCSVSKGGRVLYTYNNDDGDMEIENLAAQCLGKAPPHHKWYFQTMGKKTFCFLMEEDGYIYFAIAEESLGNAEALRFLHNLRGEFEKHARRGSSGRSTSSLSSIATLQEQLVPVIKNLITSLENVSGGDHRWPAMPDPVGPASTFPDASNGQAEGGSSTRAPLLSKCDKKSKSSSSRSKRSKDHMVGVRGIELEERRKSNERVDLEASGGSPALLQKDFGSGRMATRGGNNQSFQKKWCRLVRIILAVDGAVCLVLLVIWLVVCEGTKCLS</sequence>
<comment type="subcellular location">
    <subcellularLocation>
        <location evidence="1">Membrane</location>
    </subcellularLocation>
</comment>
<accession>A0A484M0W1</accession>
<dbReference type="InterPro" id="IPR011012">
    <property type="entry name" value="Longin-like_dom_sf"/>
</dbReference>
<evidence type="ECO:0000313" key="8">
    <source>
        <dbReference type="Proteomes" id="UP000595140"/>
    </source>
</evidence>
<dbReference type="EMBL" id="OOIL02002336">
    <property type="protein sequence ID" value="VFQ82199.1"/>
    <property type="molecule type" value="Genomic_DNA"/>
</dbReference>
<dbReference type="InterPro" id="IPR010908">
    <property type="entry name" value="Longin_dom"/>
</dbReference>
<evidence type="ECO:0000256" key="3">
    <source>
        <dbReference type="ARBA" id="ARBA00023136"/>
    </source>
</evidence>
<comment type="similarity">
    <text evidence="2">Belongs to the synaptobrevin family.</text>
</comment>
<dbReference type="AlphaFoldDB" id="A0A484M0W1"/>
<evidence type="ECO:0000256" key="1">
    <source>
        <dbReference type="ARBA" id="ARBA00004370"/>
    </source>
</evidence>
<feature type="domain" description="Longin" evidence="6">
    <location>
        <begin position="35"/>
        <end position="116"/>
    </location>
</feature>
<dbReference type="SUPFAM" id="SSF64356">
    <property type="entry name" value="SNARE-like"/>
    <property type="match status" value="1"/>
</dbReference>
<proteinExistence type="inferred from homology"/>
<keyword evidence="5" id="KW-0812">Transmembrane</keyword>
<dbReference type="OrthoDB" id="1871923at2759"/>
<evidence type="ECO:0000256" key="5">
    <source>
        <dbReference type="SAM" id="Phobius"/>
    </source>
</evidence>
<dbReference type="SMART" id="SM01270">
    <property type="entry name" value="Longin"/>
    <property type="match status" value="1"/>
</dbReference>
<evidence type="ECO:0000256" key="2">
    <source>
        <dbReference type="ARBA" id="ARBA00008025"/>
    </source>
</evidence>
<reference evidence="7 8" key="1">
    <citation type="submission" date="2018-04" db="EMBL/GenBank/DDBJ databases">
        <authorList>
            <person name="Vogel A."/>
        </authorList>
    </citation>
    <scope>NUCLEOTIDE SEQUENCE [LARGE SCALE GENOMIC DNA]</scope>
</reference>
<name>A0A484M0W1_9ASTE</name>
<feature type="transmembrane region" description="Helical" evidence="5">
    <location>
        <begin position="250"/>
        <end position="272"/>
    </location>
</feature>
<evidence type="ECO:0000259" key="6">
    <source>
        <dbReference type="SMART" id="SM01270"/>
    </source>
</evidence>